<name>U6LP46_9EIME</name>
<feature type="compositionally biased region" description="Polar residues" evidence="2">
    <location>
        <begin position="1890"/>
        <end position="1901"/>
    </location>
</feature>
<feature type="compositionally biased region" description="Basic and acidic residues" evidence="2">
    <location>
        <begin position="674"/>
        <end position="688"/>
    </location>
</feature>
<feature type="compositionally biased region" description="Low complexity" evidence="2">
    <location>
        <begin position="435"/>
        <end position="444"/>
    </location>
</feature>
<feature type="compositionally biased region" description="Basic and acidic residues" evidence="2">
    <location>
        <begin position="29"/>
        <end position="49"/>
    </location>
</feature>
<feature type="compositionally biased region" description="Basic and acidic residues" evidence="2">
    <location>
        <begin position="446"/>
        <end position="464"/>
    </location>
</feature>
<feature type="compositionally biased region" description="Low complexity" evidence="2">
    <location>
        <begin position="331"/>
        <end position="341"/>
    </location>
</feature>
<proteinExistence type="predicted"/>
<feature type="region of interest" description="Disordered" evidence="2">
    <location>
        <begin position="761"/>
        <end position="798"/>
    </location>
</feature>
<feature type="compositionally biased region" description="Low complexity" evidence="2">
    <location>
        <begin position="2024"/>
        <end position="2034"/>
    </location>
</feature>
<accession>U6LP46</accession>
<dbReference type="EMBL" id="HG713075">
    <property type="protein sequence ID" value="CDJ52117.1"/>
    <property type="molecule type" value="Genomic_DNA"/>
</dbReference>
<feature type="compositionally biased region" description="Basic and acidic residues" evidence="2">
    <location>
        <begin position="213"/>
        <end position="239"/>
    </location>
</feature>
<reference evidence="3" key="2">
    <citation type="submission" date="2013-10" db="EMBL/GenBank/DDBJ databases">
        <authorList>
            <person name="Aslett M."/>
        </authorList>
    </citation>
    <scope>NUCLEOTIDE SEQUENCE [LARGE SCALE GENOMIC DNA]</scope>
    <source>
        <strain evidence="3">Houghton</strain>
    </source>
</reference>
<feature type="compositionally biased region" description="Polar residues" evidence="2">
    <location>
        <begin position="1858"/>
        <end position="1867"/>
    </location>
</feature>
<feature type="compositionally biased region" description="Polar residues" evidence="2">
    <location>
        <begin position="1970"/>
        <end position="1983"/>
    </location>
</feature>
<feature type="compositionally biased region" description="Low complexity" evidence="2">
    <location>
        <begin position="560"/>
        <end position="569"/>
    </location>
</feature>
<dbReference type="OrthoDB" id="347643at2759"/>
<feature type="region of interest" description="Disordered" evidence="2">
    <location>
        <begin position="1628"/>
        <end position="1689"/>
    </location>
</feature>
<keyword evidence="1" id="KW-0175">Coiled coil</keyword>
<evidence type="ECO:0000256" key="1">
    <source>
        <dbReference type="SAM" id="Coils"/>
    </source>
</evidence>
<feature type="compositionally biased region" description="Basic and acidic residues" evidence="2">
    <location>
        <begin position="655"/>
        <end position="664"/>
    </location>
</feature>
<feature type="compositionally biased region" description="Basic and acidic residues" evidence="2">
    <location>
        <begin position="412"/>
        <end position="426"/>
    </location>
</feature>
<feature type="compositionally biased region" description="Basic and acidic residues" evidence="2">
    <location>
        <begin position="574"/>
        <end position="603"/>
    </location>
</feature>
<feature type="compositionally biased region" description="Polar residues" evidence="2">
    <location>
        <begin position="719"/>
        <end position="728"/>
    </location>
</feature>
<feature type="compositionally biased region" description="Basic and acidic residues" evidence="2">
    <location>
        <begin position="352"/>
        <end position="361"/>
    </location>
</feature>
<feature type="compositionally biased region" description="Polar residues" evidence="2">
    <location>
        <begin position="2035"/>
        <end position="2045"/>
    </location>
</feature>
<feature type="region of interest" description="Disordered" evidence="2">
    <location>
        <begin position="1775"/>
        <end position="1901"/>
    </location>
</feature>
<feature type="coiled-coil region" evidence="1">
    <location>
        <begin position="1585"/>
        <end position="1615"/>
    </location>
</feature>
<protein>
    <submittedName>
        <fullName evidence="3">Uncharacterized protein</fullName>
    </submittedName>
</protein>
<feature type="compositionally biased region" description="Low complexity" evidence="2">
    <location>
        <begin position="1800"/>
        <end position="1823"/>
    </location>
</feature>
<feature type="compositionally biased region" description="Low complexity" evidence="2">
    <location>
        <begin position="613"/>
        <end position="639"/>
    </location>
</feature>
<organism evidence="3 4">
    <name type="scientific">Eimeria brunetti</name>
    <dbReference type="NCBI Taxonomy" id="51314"/>
    <lineage>
        <taxon>Eukaryota</taxon>
        <taxon>Sar</taxon>
        <taxon>Alveolata</taxon>
        <taxon>Apicomplexa</taxon>
        <taxon>Conoidasida</taxon>
        <taxon>Coccidia</taxon>
        <taxon>Eucoccidiorida</taxon>
        <taxon>Eimeriorina</taxon>
        <taxon>Eimeriidae</taxon>
        <taxon>Eimeria</taxon>
    </lineage>
</organism>
<sequence length="2087" mass="218953">MRARRRLPPSCHRLRRHWVPRARRLSLRGKREGSEKKEDEDEGKAKEVRTVPSPSKALGAKGPPPLPKGLGAKAALSVAGKASDGAQDTSGGEGKREASVEIEGVDETKAKVVRTLPPPSKALSSKGLPLLPKGLGAKAAGSVTAKAPGDGEDASLSEGKMESSAEENEEEGKATVAGKLPPPSKALGAKGPPLFAKGLGAKPALSVTGKAPGDVKDASGSEGKSEGSVERESEVDSKAKVAGKLPPPSKAVGAKGPPPLPKGLGATAAASAASTPAGDGEDSAAAEGKREGSEKKEDDEESKAKVAGKLPPPSKALGAKGPPPLPEGLGAKAAVSEAAKAPGEGEDSAEAAGKREGSEKKDDEEESKAKVAGKLPPPSKALGAKGPPPLPKGLGAKAAVSEPAKASGDGGDSPKSDGKKEDPEKKEDEDESKAKAAVSEAAKAPGDNKDSAEAEGKREGSEKKDDEEESKAKVAGKLPPPSKALGAKGPPPLPEGLGAKAAVSEAAKAPGEGKDSAEAEGKSEGSEKKADEDESKAKVPAKLPPPSKALGAKGPPPLPKGLGAKGALPVAGKAPRDVKDASGTEGKREGSVEKEKEDEDKAKVAGKLPPSSKALGSKGPPLLPKGLGAKGVGAVAKASRVAEDVAVAEVKGGSAKKEDEDKSKAKAVSKVRLPSREMSAEGSEKKNAPDGAASEDSGAPPSIPNEPLKEAGLRVLRQLSDSSASSERGPSLEGSKSAPPLGGTLESVGVMKLSMALLARGAGAKTADKPPNKEAASPETPTPDGMPLKASSPSREEVQVKAKLSAKAVKAAQTPLTKSVSSSKMMPLKVVSKKVPSSTDEGRETVKAGPDAKTIETSVSKSGALPKRATPEFVPLKALKSTAKAREKPETAPAAVDIEGKKKAPRDWCFAPTAVDTALLAFETQDHVSTGNTFYNLGPKAVVESLAKFDPFQQSSHLPVSEMDTVSQALVCFDEIKGLYDSPTDLIPWDCSLKASASGSCVQIRKLPPVQYATALSVWSELLLHQKSQVISVVGGCHQGSDRTVLSLLAAFGLLSGFAVKEQMHFIGTVRRIYETLARWSTVASPDKGECSLCQWRWVIGFTSSGEPRGISLRGFVLHKPPPVDEGLPKIVLSTVQCALSDDSTPQTLGLPGLSFETVQDSLQHGNVNRFEESEEASKRLSAVKEELRTALSCDIMEATSILRICLVYWVLSRGTNLRSEDIDLTEQLLGTQKGLVHTLFKQCSEQEEDVSAQLRSALYESLFDFVVQLANRQLQRSFQPLLPVKSFSPQSRALEIIIEEAPFSNSADGQLSFGGLAIQALQVLHLGVAFRGIHNLQRILDADEVKLPLYLNSMGQKPHVQLLLQLLFSRRGGLLPFLAGGQRNQEDMAAWMEWASTKPGTQEVLNAAPDGSLLIDWLGQWSRTTFEELEAASSAMKGPTFRLIGSLLRSASATRMCGRITNWSPAARLLHAVQGSLAVDLVERPVLVVRSSDPRLTSWTYEELRKVEDWQSFGFPVVARLEDLPKYCPQLFGEAACEDKDKITGLLGQYISLNEFVVGNALVFLRSAAYNSLYGFELAAKSIAEERAAKLQLIERQREELQALKAKLGGSTEKVGARLQEAAKSPASVILGSGHSSRSPSGDPLGDQRLLSKSSDGLKHSSSISGSSSSVAESSRKFSDSSRGSSSAEGARCLDASARLWHSCPVALEPEGEREDKALRPSLSAGVFGSTSRLLSFKAGENPADVLRMRQYRGLNDKLPSFLKARVAGSMSSIGTKEGSAEMGARVNRKDSAVAVKQAPSSAAAKGKLPPKLPPKQLLKGSTPDGQTPSESEYSRTSSMKRDAQKLGNGEEASGSIDLQETSQKSGELAVGDGSGSEGGEEDKDGRNNSKASSDVSARAVNSENAVGMLLGKAGNAAVKISTLLKSRSQVDESKTEGDEESQADKDEENKKSETEHDDTEKNLKASNDDTNSELPSASKASIDSHENPEVGINHSRSKQDFDKEAEEQIPPPAILPEEKPLSKQASSASLSQGTDATAPNEKSIQGKKALPAGGIKAMWRTNQKDKAWKGLVVVSKESKEESNPR</sequence>
<evidence type="ECO:0000313" key="4">
    <source>
        <dbReference type="Proteomes" id="UP000030750"/>
    </source>
</evidence>
<feature type="compositionally biased region" description="Basic and acidic residues" evidence="2">
    <location>
        <begin position="1930"/>
        <end position="1969"/>
    </location>
</feature>
<feature type="region of interest" description="Disordered" evidence="2">
    <location>
        <begin position="1926"/>
        <end position="2054"/>
    </location>
</feature>
<feature type="compositionally biased region" description="Low complexity" evidence="2">
    <location>
        <begin position="499"/>
        <end position="509"/>
    </location>
</feature>
<feature type="compositionally biased region" description="Polar residues" evidence="2">
    <location>
        <begin position="1825"/>
        <end position="1839"/>
    </location>
</feature>
<dbReference type="VEuPathDB" id="ToxoDB:EBH_0047120"/>
<feature type="compositionally biased region" description="Basic and acidic residues" evidence="2">
    <location>
        <begin position="287"/>
        <end position="296"/>
    </location>
</feature>
<feature type="region of interest" description="Disordered" evidence="2">
    <location>
        <begin position="20"/>
        <end position="745"/>
    </location>
</feature>
<feature type="compositionally biased region" description="Low complexity" evidence="2">
    <location>
        <begin position="262"/>
        <end position="278"/>
    </location>
</feature>
<keyword evidence="4" id="KW-1185">Reference proteome</keyword>
<evidence type="ECO:0000313" key="3">
    <source>
        <dbReference type="EMBL" id="CDJ52117.1"/>
    </source>
</evidence>
<feature type="compositionally biased region" description="Basic and acidic residues" evidence="2">
    <location>
        <begin position="511"/>
        <end position="537"/>
    </location>
</feature>
<reference evidence="3" key="1">
    <citation type="submission" date="2013-10" db="EMBL/GenBank/DDBJ databases">
        <title>Genomic analysis of the causative agents of coccidiosis in chickens.</title>
        <authorList>
            <person name="Reid A.J."/>
            <person name="Blake D."/>
            <person name="Billington K."/>
            <person name="Browne H."/>
            <person name="Dunn M."/>
            <person name="Hung S."/>
            <person name="Kawahara F."/>
            <person name="Miranda-Saavedra D."/>
            <person name="Mourier T."/>
            <person name="Nagra H."/>
            <person name="Otto T.D."/>
            <person name="Rawlings N."/>
            <person name="Sanchez A."/>
            <person name="Sanders M."/>
            <person name="Subramaniam C."/>
            <person name="Tay Y."/>
            <person name="Dear P."/>
            <person name="Doerig C."/>
            <person name="Gruber A."/>
            <person name="Parkinson J."/>
            <person name="Shirley M."/>
            <person name="Wan K.L."/>
            <person name="Berriman M."/>
            <person name="Tomley F."/>
            <person name="Pain A."/>
        </authorList>
    </citation>
    <scope>NUCLEOTIDE SEQUENCE [LARGE SCALE GENOMIC DNA]</scope>
    <source>
        <strain evidence="3">Houghton</strain>
    </source>
</reference>
<feature type="compositionally biased region" description="Low complexity" evidence="2">
    <location>
        <begin position="121"/>
        <end position="142"/>
    </location>
</feature>
<gene>
    <name evidence="3" type="ORF">EBH_0047120</name>
</gene>
<dbReference type="Proteomes" id="UP000030750">
    <property type="component" value="Unassembled WGS sequence"/>
</dbReference>
<evidence type="ECO:0000256" key="2">
    <source>
        <dbReference type="SAM" id="MobiDB-lite"/>
    </source>
</evidence>
<feature type="compositionally biased region" description="Low complexity" evidence="2">
    <location>
        <begin position="1653"/>
        <end position="1674"/>
    </location>
</feature>